<reference evidence="1" key="1">
    <citation type="submission" date="2022-02" db="EMBL/GenBank/DDBJ databases">
        <title>Crop Bioprotection Bacillus Genome Sequencing.</title>
        <authorList>
            <person name="Dunlap C."/>
        </authorList>
    </citation>
    <scope>NUCLEOTIDE SEQUENCE</scope>
    <source>
        <strain evidence="1">98-1</strain>
    </source>
</reference>
<organism evidence="1 2">
    <name type="scientific">Bacillus vallismortis</name>
    <dbReference type="NCBI Taxonomy" id="72361"/>
    <lineage>
        <taxon>Bacteria</taxon>
        <taxon>Bacillati</taxon>
        <taxon>Bacillota</taxon>
        <taxon>Bacilli</taxon>
        <taxon>Bacillales</taxon>
        <taxon>Bacillaceae</taxon>
        <taxon>Bacillus</taxon>
    </lineage>
</organism>
<proteinExistence type="predicted"/>
<evidence type="ECO:0000313" key="2">
    <source>
        <dbReference type="Proteomes" id="UP001067121"/>
    </source>
</evidence>
<dbReference type="RefSeq" id="WP_268385190.1">
    <property type="nucleotide sequence ID" value="NZ_JALAOH010000099.1"/>
</dbReference>
<name>A0AAP3CM13_BACVA</name>
<dbReference type="AlphaFoldDB" id="A0AAP3CM13"/>
<dbReference type="Proteomes" id="UP001067121">
    <property type="component" value="Unassembled WGS sequence"/>
</dbReference>
<dbReference type="EMBL" id="JALAOH010000099">
    <property type="protein sequence ID" value="MCY8318884.1"/>
    <property type="molecule type" value="Genomic_DNA"/>
</dbReference>
<sequence>MKMKKVKLYKETNNKFLPNEKTLIGDFDDCEMYERGGSVYLEIANKVNIEPKESSIHVKEDPTILEITNRQGKTKTIRARKRLTEIDPDLVRIEFVVL</sequence>
<evidence type="ECO:0000313" key="1">
    <source>
        <dbReference type="EMBL" id="MCY8318884.1"/>
    </source>
</evidence>
<gene>
    <name evidence="1" type="ORF">MOC71_19670</name>
</gene>
<comment type="caution">
    <text evidence="1">The sequence shown here is derived from an EMBL/GenBank/DDBJ whole genome shotgun (WGS) entry which is preliminary data.</text>
</comment>
<protein>
    <submittedName>
        <fullName evidence="1">Uncharacterized protein</fullName>
    </submittedName>
</protein>
<accession>A0AAP3CM13</accession>